<name>A0A9N9YMG3_9HYPO</name>
<dbReference type="PRINTS" id="PR00682">
    <property type="entry name" value="IPNSYNTHASE"/>
</dbReference>
<dbReference type="SUPFAM" id="SSF51197">
    <property type="entry name" value="Clavaminate synthase-like"/>
    <property type="match status" value="1"/>
</dbReference>
<reference evidence="4" key="1">
    <citation type="submission" date="2021-10" db="EMBL/GenBank/DDBJ databases">
        <authorList>
            <person name="Piombo E."/>
        </authorList>
    </citation>
    <scope>NUCLEOTIDE SEQUENCE</scope>
</reference>
<feature type="domain" description="Fe2OG dioxygenase" evidence="3">
    <location>
        <begin position="192"/>
        <end position="309"/>
    </location>
</feature>
<proteinExistence type="inferred from homology"/>
<dbReference type="PROSITE" id="PS51471">
    <property type="entry name" value="FE2OG_OXY"/>
    <property type="match status" value="1"/>
</dbReference>
<dbReference type="Pfam" id="PF03171">
    <property type="entry name" value="2OG-FeII_Oxy"/>
    <property type="match status" value="1"/>
</dbReference>
<dbReference type="Pfam" id="PF14226">
    <property type="entry name" value="DIOX_N"/>
    <property type="match status" value="1"/>
</dbReference>
<evidence type="ECO:0000259" key="3">
    <source>
        <dbReference type="PROSITE" id="PS51471"/>
    </source>
</evidence>
<dbReference type="FunFam" id="2.60.120.330:FF:000038">
    <property type="entry name" value="Si:dkey-10o6.2"/>
    <property type="match status" value="1"/>
</dbReference>
<keyword evidence="2" id="KW-0560">Oxidoreductase</keyword>
<dbReference type="InterPro" id="IPR050231">
    <property type="entry name" value="Iron_ascorbate_oxido_reductase"/>
</dbReference>
<sequence length="347" mass="40154">YCTLTTMSSENQQPLTIPVIDFSPLRNSNCSRQDFAKTGDEIYKAFKDIGFAYIKNHVVPQEVVDEAFSWSKKFFALPQSEKDKVPHPAEGWYHRGYSGIGREKVTQMVFDDEGIALERKKPDFKESYEMGIEDKQAKLQNIWPEKEVIPGFREFFIRFFDECYEMELKILRAIAIGMGLDGDFFIDYHRKRNNQIRLLHYPPVEEELMATGKVDSIGAHTDFGTITLLFQDEVGGLEVEDIHQKGTFIRAPYIPGTIVVNIGDFLMRWSNDELRSTLHHVRAPPAEETEGGRPRMTRERYSIPYFVSADNEKTIDCVPGCWGPDRPKKYEPVNCMEYLEMRLNATY</sequence>
<comment type="caution">
    <text evidence="4">The sequence shown here is derived from an EMBL/GenBank/DDBJ whole genome shotgun (WGS) entry which is preliminary data.</text>
</comment>
<keyword evidence="2" id="KW-0408">Iron</keyword>
<keyword evidence="5" id="KW-1185">Reference proteome</keyword>
<dbReference type="Proteomes" id="UP000696573">
    <property type="component" value="Unassembled WGS sequence"/>
</dbReference>
<dbReference type="InterPro" id="IPR026992">
    <property type="entry name" value="DIOX_N"/>
</dbReference>
<gene>
    <name evidence="4" type="ORF">CRHIZ90672A_00009704</name>
</gene>
<dbReference type="Gene3D" id="2.60.120.330">
    <property type="entry name" value="B-lactam Antibiotic, Isopenicillin N Synthase, Chain"/>
    <property type="match status" value="1"/>
</dbReference>
<evidence type="ECO:0000313" key="4">
    <source>
        <dbReference type="EMBL" id="CAH0030974.1"/>
    </source>
</evidence>
<dbReference type="GO" id="GO:0044283">
    <property type="term" value="P:small molecule biosynthetic process"/>
    <property type="evidence" value="ECO:0007669"/>
    <property type="project" value="UniProtKB-ARBA"/>
</dbReference>
<dbReference type="AlphaFoldDB" id="A0A9N9YMG3"/>
<dbReference type="InterPro" id="IPR027443">
    <property type="entry name" value="IPNS-like_sf"/>
</dbReference>
<feature type="non-terminal residue" evidence="4">
    <location>
        <position position="1"/>
    </location>
</feature>
<dbReference type="EMBL" id="CABFNQ020000741">
    <property type="protein sequence ID" value="CAH0030974.1"/>
    <property type="molecule type" value="Genomic_DNA"/>
</dbReference>
<dbReference type="InterPro" id="IPR044861">
    <property type="entry name" value="IPNS-like_FE2OG_OXY"/>
</dbReference>
<protein>
    <recommendedName>
        <fullName evidence="3">Fe2OG dioxygenase domain-containing protein</fullName>
    </recommendedName>
</protein>
<organism evidence="4 5">
    <name type="scientific">Clonostachys rhizophaga</name>
    <dbReference type="NCBI Taxonomy" id="160324"/>
    <lineage>
        <taxon>Eukaryota</taxon>
        <taxon>Fungi</taxon>
        <taxon>Dikarya</taxon>
        <taxon>Ascomycota</taxon>
        <taxon>Pezizomycotina</taxon>
        <taxon>Sordariomycetes</taxon>
        <taxon>Hypocreomycetidae</taxon>
        <taxon>Hypocreales</taxon>
        <taxon>Bionectriaceae</taxon>
        <taxon>Clonostachys</taxon>
    </lineage>
</organism>
<dbReference type="InterPro" id="IPR005123">
    <property type="entry name" value="Oxoglu/Fe-dep_dioxygenase_dom"/>
</dbReference>
<dbReference type="GO" id="GO:0046872">
    <property type="term" value="F:metal ion binding"/>
    <property type="evidence" value="ECO:0007669"/>
    <property type="project" value="UniProtKB-KW"/>
</dbReference>
<comment type="similarity">
    <text evidence="1 2">Belongs to the iron/ascorbate-dependent oxidoreductase family.</text>
</comment>
<dbReference type="OrthoDB" id="288590at2759"/>
<dbReference type="GO" id="GO:0016491">
    <property type="term" value="F:oxidoreductase activity"/>
    <property type="evidence" value="ECO:0007669"/>
    <property type="project" value="UniProtKB-KW"/>
</dbReference>
<evidence type="ECO:0000256" key="1">
    <source>
        <dbReference type="ARBA" id="ARBA00008056"/>
    </source>
</evidence>
<evidence type="ECO:0000256" key="2">
    <source>
        <dbReference type="RuleBase" id="RU003682"/>
    </source>
</evidence>
<keyword evidence="2" id="KW-0479">Metal-binding</keyword>
<accession>A0A9N9YMG3</accession>
<evidence type="ECO:0000313" key="5">
    <source>
        <dbReference type="Proteomes" id="UP000696573"/>
    </source>
</evidence>
<dbReference type="PANTHER" id="PTHR47990">
    <property type="entry name" value="2-OXOGLUTARATE (2OG) AND FE(II)-DEPENDENT OXYGENASE SUPERFAMILY PROTEIN-RELATED"/>
    <property type="match status" value="1"/>
</dbReference>